<evidence type="ECO:0000313" key="9">
    <source>
        <dbReference type="EMBL" id="GIH08581.1"/>
    </source>
</evidence>
<feature type="transmembrane region" description="Helical" evidence="8">
    <location>
        <begin position="427"/>
        <end position="445"/>
    </location>
</feature>
<dbReference type="InterPro" id="IPR049829">
    <property type="entry name" value="MptA/B-like"/>
</dbReference>
<feature type="transmembrane region" description="Helical" evidence="8">
    <location>
        <begin position="176"/>
        <end position="196"/>
    </location>
</feature>
<sequence>MAGSVALAGGGLASGALPVLTLRPHADAGLIVVYFGLIVLISAWWALGKALPSSESWLRRTLLLWLLPLALGPPLFSRDVYSYLAQGAMVVAGIDVYRFGPSHLGGPLADQVPMIWRDTPAPYGPVFLRIAAAVAQVAQSDVIAGVAGLRVVALAGLGLLVFFLPRLARICQVDPAAALWLGALNPLVLLHFVAGAHNDAVMMGLLVAGLAVAARYPIPGAVLVALAGLVKAPAALGLLAVAWCWADPAGIRVKAASDQASHQGKAVARLWPGSAGSRVKAVAGTAFTRLWAGSAGRRVKAVLGTASVALATGVAATFAAGTGYGWMSALDTPVSASNWSLSSAIGRLTGEVLRSLGSDLAALAVPTWRWIGIAAAAATALVAWHRHSPVYALGLSLAGFALLGPATRPWYLLWGLIPIAAAAPPGAARRYCAALCAILAIVVLPDGYPPTVAQLGLAAAGSALAAVTLWRAGVRWPA</sequence>
<dbReference type="EMBL" id="BONY01000052">
    <property type="protein sequence ID" value="GIH08581.1"/>
    <property type="molecule type" value="Genomic_DNA"/>
</dbReference>
<feature type="transmembrane region" description="Helical" evidence="8">
    <location>
        <begin position="142"/>
        <end position="164"/>
    </location>
</feature>
<proteinExistence type="inferred from homology"/>
<accession>A0A8J3QDB3</accession>
<evidence type="ECO:0000256" key="7">
    <source>
        <dbReference type="ARBA" id="ARBA00043987"/>
    </source>
</evidence>
<evidence type="ECO:0000256" key="4">
    <source>
        <dbReference type="ARBA" id="ARBA00022692"/>
    </source>
</evidence>
<evidence type="ECO:0008006" key="11">
    <source>
        <dbReference type="Google" id="ProtNLM"/>
    </source>
</evidence>
<evidence type="ECO:0000256" key="3">
    <source>
        <dbReference type="ARBA" id="ARBA00022679"/>
    </source>
</evidence>
<comment type="caution">
    <text evidence="9">The sequence shown here is derived from an EMBL/GenBank/DDBJ whole genome shotgun (WGS) entry which is preliminary data.</text>
</comment>
<dbReference type="GO" id="GO:0016757">
    <property type="term" value="F:glycosyltransferase activity"/>
    <property type="evidence" value="ECO:0007669"/>
    <property type="project" value="UniProtKB-KW"/>
</dbReference>
<evidence type="ECO:0000256" key="2">
    <source>
        <dbReference type="ARBA" id="ARBA00022676"/>
    </source>
</evidence>
<feature type="transmembrane region" description="Helical" evidence="8">
    <location>
        <begin position="301"/>
        <end position="327"/>
    </location>
</feature>
<comment type="subcellular location">
    <subcellularLocation>
        <location evidence="1">Membrane</location>
        <topology evidence="1">Multi-pass membrane protein</topology>
    </subcellularLocation>
</comment>
<dbReference type="Proteomes" id="UP000612899">
    <property type="component" value="Unassembled WGS sequence"/>
</dbReference>
<dbReference type="GO" id="GO:0016020">
    <property type="term" value="C:membrane"/>
    <property type="evidence" value="ECO:0007669"/>
    <property type="project" value="UniProtKB-SubCell"/>
</dbReference>
<keyword evidence="6 8" id="KW-0472">Membrane</keyword>
<organism evidence="9 10">
    <name type="scientific">Rhizocola hellebori</name>
    <dbReference type="NCBI Taxonomy" id="1392758"/>
    <lineage>
        <taxon>Bacteria</taxon>
        <taxon>Bacillati</taxon>
        <taxon>Actinomycetota</taxon>
        <taxon>Actinomycetes</taxon>
        <taxon>Micromonosporales</taxon>
        <taxon>Micromonosporaceae</taxon>
        <taxon>Rhizocola</taxon>
    </lineage>
</organism>
<reference evidence="9" key="1">
    <citation type="submission" date="2021-01" db="EMBL/GenBank/DDBJ databases">
        <title>Whole genome shotgun sequence of Rhizocola hellebori NBRC 109834.</title>
        <authorList>
            <person name="Komaki H."/>
            <person name="Tamura T."/>
        </authorList>
    </citation>
    <scope>NUCLEOTIDE SEQUENCE</scope>
    <source>
        <strain evidence="9">NBRC 109834</strain>
    </source>
</reference>
<evidence type="ECO:0000256" key="5">
    <source>
        <dbReference type="ARBA" id="ARBA00022989"/>
    </source>
</evidence>
<feature type="transmembrane region" description="Helical" evidence="8">
    <location>
        <begin position="360"/>
        <end position="383"/>
    </location>
</feature>
<evidence type="ECO:0000256" key="1">
    <source>
        <dbReference type="ARBA" id="ARBA00004141"/>
    </source>
</evidence>
<name>A0A8J3QDB3_9ACTN</name>
<evidence type="ECO:0000256" key="8">
    <source>
        <dbReference type="SAM" id="Phobius"/>
    </source>
</evidence>
<gene>
    <name evidence="9" type="ORF">Rhe02_66480</name>
</gene>
<evidence type="ECO:0000256" key="6">
    <source>
        <dbReference type="ARBA" id="ARBA00023136"/>
    </source>
</evidence>
<keyword evidence="3" id="KW-0808">Transferase</keyword>
<feature type="transmembrane region" description="Helical" evidence="8">
    <location>
        <begin position="28"/>
        <end position="45"/>
    </location>
</feature>
<evidence type="ECO:0000313" key="10">
    <source>
        <dbReference type="Proteomes" id="UP000612899"/>
    </source>
</evidence>
<dbReference type="Pfam" id="PF26314">
    <property type="entry name" value="MptA_B_family"/>
    <property type="match status" value="1"/>
</dbReference>
<protein>
    <recommendedName>
        <fullName evidence="11">DUF2029 domain-containing protein</fullName>
    </recommendedName>
</protein>
<keyword evidence="10" id="KW-1185">Reference proteome</keyword>
<dbReference type="AlphaFoldDB" id="A0A8J3QDB3"/>
<dbReference type="NCBIfam" id="NF038066">
    <property type="entry name" value="MptB"/>
    <property type="match status" value="1"/>
</dbReference>
<feature type="transmembrane region" description="Helical" evidence="8">
    <location>
        <begin position="390"/>
        <end position="407"/>
    </location>
</feature>
<feature type="transmembrane region" description="Helical" evidence="8">
    <location>
        <begin position="452"/>
        <end position="472"/>
    </location>
</feature>
<keyword evidence="2" id="KW-0328">Glycosyltransferase</keyword>
<keyword evidence="5 8" id="KW-1133">Transmembrane helix</keyword>
<keyword evidence="4 8" id="KW-0812">Transmembrane</keyword>
<comment type="similarity">
    <text evidence="7">Belongs to the MptA/B family.</text>
</comment>
<feature type="transmembrane region" description="Helical" evidence="8">
    <location>
        <begin position="216"/>
        <end position="245"/>
    </location>
</feature>